<dbReference type="AlphaFoldDB" id="A0A2H3B554"/>
<proteinExistence type="predicted"/>
<feature type="compositionally biased region" description="Basic and acidic residues" evidence="1">
    <location>
        <begin position="49"/>
        <end position="65"/>
    </location>
</feature>
<protein>
    <recommendedName>
        <fullName evidence="2">DUF6593 domain-containing protein</fullName>
    </recommendedName>
</protein>
<dbReference type="EMBL" id="KZ293442">
    <property type="protein sequence ID" value="PBK66015.1"/>
    <property type="molecule type" value="Genomic_DNA"/>
</dbReference>
<gene>
    <name evidence="3" type="ORF">ARMSODRAFT_960465</name>
</gene>
<evidence type="ECO:0000259" key="2">
    <source>
        <dbReference type="Pfam" id="PF20236"/>
    </source>
</evidence>
<evidence type="ECO:0000313" key="4">
    <source>
        <dbReference type="Proteomes" id="UP000218334"/>
    </source>
</evidence>
<name>A0A2H3B554_9AGAR</name>
<keyword evidence="4" id="KW-1185">Reference proteome</keyword>
<accession>A0A2H3B554</accession>
<dbReference type="STRING" id="1076256.A0A2H3B554"/>
<dbReference type="InterPro" id="IPR046528">
    <property type="entry name" value="DUF6593"/>
</dbReference>
<sequence length="203" mass="23257">MNLYQTSSGTLNNSYANESGQVIYKVSTPHKFSGRVTTTVSRIVPSDYEPPREEDSELGNHKSARSEEVDFKDRFAPLGYIDWKTFVSSVMRYNGTEVKATKYLKKQGWGWYGRNRVFKGPDGKEYKWILRASSKLILNDGSETLIAKFHTRKYGLFSPAEARPAYLEILPEGEHMVDVIFFTFIYVEKIRKEEERAAQSSAA</sequence>
<feature type="domain" description="DUF6593" evidence="2">
    <location>
        <begin position="11"/>
        <end position="193"/>
    </location>
</feature>
<dbReference type="Pfam" id="PF20236">
    <property type="entry name" value="DUF6593"/>
    <property type="match status" value="1"/>
</dbReference>
<organism evidence="3 4">
    <name type="scientific">Armillaria solidipes</name>
    <dbReference type="NCBI Taxonomy" id="1076256"/>
    <lineage>
        <taxon>Eukaryota</taxon>
        <taxon>Fungi</taxon>
        <taxon>Dikarya</taxon>
        <taxon>Basidiomycota</taxon>
        <taxon>Agaricomycotina</taxon>
        <taxon>Agaricomycetes</taxon>
        <taxon>Agaricomycetidae</taxon>
        <taxon>Agaricales</taxon>
        <taxon>Marasmiineae</taxon>
        <taxon>Physalacriaceae</taxon>
        <taxon>Armillaria</taxon>
    </lineage>
</organism>
<dbReference type="Proteomes" id="UP000218334">
    <property type="component" value="Unassembled WGS sequence"/>
</dbReference>
<feature type="region of interest" description="Disordered" evidence="1">
    <location>
        <begin position="43"/>
        <end position="65"/>
    </location>
</feature>
<evidence type="ECO:0000256" key="1">
    <source>
        <dbReference type="SAM" id="MobiDB-lite"/>
    </source>
</evidence>
<evidence type="ECO:0000313" key="3">
    <source>
        <dbReference type="EMBL" id="PBK66015.1"/>
    </source>
</evidence>
<reference evidence="4" key="1">
    <citation type="journal article" date="2017" name="Nat. Ecol. Evol.">
        <title>Genome expansion and lineage-specific genetic innovations in the forest pathogenic fungi Armillaria.</title>
        <authorList>
            <person name="Sipos G."/>
            <person name="Prasanna A.N."/>
            <person name="Walter M.C."/>
            <person name="O'Connor E."/>
            <person name="Balint B."/>
            <person name="Krizsan K."/>
            <person name="Kiss B."/>
            <person name="Hess J."/>
            <person name="Varga T."/>
            <person name="Slot J."/>
            <person name="Riley R."/>
            <person name="Boka B."/>
            <person name="Rigling D."/>
            <person name="Barry K."/>
            <person name="Lee J."/>
            <person name="Mihaltcheva S."/>
            <person name="LaButti K."/>
            <person name="Lipzen A."/>
            <person name="Waldron R."/>
            <person name="Moloney N.M."/>
            <person name="Sperisen C."/>
            <person name="Kredics L."/>
            <person name="Vagvoelgyi C."/>
            <person name="Patrignani A."/>
            <person name="Fitzpatrick D."/>
            <person name="Nagy I."/>
            <person name="Doyle S."/>
            <person name="Anderson J.B."/>
            <person name="Grigoriev I.V."/>
            <person name="Gueldener U."/>
            <person name="Muensterkoetter M."/>
            <person name="Nagy L.G."/>
        </authorList>
    </citation>
    <scope>NUCLEOTIDE SEQUENCE [LARGE SCALE GENOMIC DNA]</scope>
    <source>
        <strain evidence="4">28-4</strain>
    </source>
</reference>